<dbReference type="PANTHER" id="PTHR30001">
    <property type="entry name" value="RIBONUCLEASE"/>
    <property type="match status" value="1"/>
</dbReference>
<comment type="cofactor">
    <cofactor evidence="1">
        <name>Mg(2+)</name>
        <dbReference type="ChEBI" id="CHEBI:18420"/>
    </cofactor>
</comment>
<gene>
    <name evidence="7" type="ORF">LU297_03530</name>
</gene>
<evidence type="ECO:0000256" key="2">
    <source>
        <dbReference type="ARBA" id="ARBA00022723"/>
    </source>
</evidence>
<name>A0ABY6F601_9GAMM</name>
<dbReference type="InterPro" id="IPR004659">
    <property type="entry name" value="RNase_E/G"/>
</dbReference>
<dbReference type="Gene3D" id="2.40.50.140">
    <property type="entry name" value="Nucleic acid-binding proteins"/>
    <property type="match status" value="1"/>
</dbReference>
<dbReference type="PANTHER" id="PTHR30001:SF0">
    <property type="entry name" value="RIBONUCLEASE G"/>
    <property type="match status" value="1"/>
</dbReference>
<dbReference type="PROSITE" id="PS50126">
    <property type="entry name" value="S1"/>
    <property type="match status" value="1"/>
</dbReference>
<reference evidence="7" key="1">
    <citation type="submission" date="2021-12" db="EMBL/GenBank/DDBJ databases">
        <title>taxonomy of Moraxella sp. ZY201224.</title>
        <authorList>
            <person name="Li F."/>
        </authorList>
    </citation>
    <scope>NUCLEOTIDE SEQUENCE</scope>
    <source>
        <strain evidence="7">ZY201224</strain>
    </source>
</reference>
<dbReference type="NCBIfam" id="TIGR00757">
    <property type="entry name" value="RNaseEG"/>
    <property type="match status" value="1"/>
</dbReference>
<keyword evidence="3" id="KW-0378">Hydrolase</keyword>
<keyword evidence="8" id="KW-1185">Reference proteome</keyword>
<evidence type="ECO:0000313" key="7">
    <source>
        <dbReference type="EMBL" id="UXZ05530.1"/>
    </source>
</evidence>
<dbReference type="Pfam" id="PF10150">
    <property type="entry name" value="RNase_E_G"/>
    <property type="match status" value="1"/>
</dbReference>
<dbReference type="InterPro" id="IPR012340">
    <property type="entry name" value="NA-bd_OB-fold"/>
</dbReference>
<proteinExistence type="predicted"/>
<keyword evidence="2" id="KW-0479">Metal-binding</keyword>
<dbReference type="SUPFAM" id="SSF50249">
    <property type="entry name" value="Nucleic acid-binding proteins"/>
    <property type="match status" value="1"/>
</dbReference>
<organism evidence="7 8">
    <name type="scientific">Moraxella nasicaprae</name>
    <dbReference type="NCBI Taxonomy" id="2904122"/>
    <lineage>
        <taxon>Bacteria</taxon>
        <taxon>Pseudomonadati</taxon>
        <taxon>Pseudomonadota</taxon>
        <taxon>Gammaproteobacteria</taxon>
        <taxon>Moraxellales</taxon>
        <taxon>Moraxellaceae</taxon>
        <taxon>Moraxella</taxon>
    </lineage>
</organism>
<dbReference type="InterPro" id="IPR003029">
    <property type="entry name" value="S1_domain"/>
</dbReference>
<feature type="domain" description="S1 motif" evidence="6">
    <location>
        <begin position="38"/>
        <end position="122"/>
    </location>
</feature>
<dbReference type="SMART" id="SM00316">
    <property type="entry name" value="S1"/>
    <property type="match status" value="1"/>
</dbReference>
<evidence type="ECO:0000256" key="4">
    <source>
        <dbReference type="ARBA" id="ARBA00022842"/>
    </source>
</evidence>
<evidence type="ECO:0000259" key="6">
    <source>
        <dbReference type="PROSITE" id="PS50126"/>
    </source>
</evidence>
<dbReference type="InterPro" id="IPR019307">
    <property type="entry name" value="RNA-bd_AU-1/RNase_E/G"/>
</dbReference>
<dbReference type="EMBL" id="CP089977">
    <property type="protein sequence ID" value="UXZ05530.1"/>
    <property type="molecule type" value="Genomic_DNA"/>
</dbReference>
<evidence type="ECO:0000313" key="8">
    <source>
        <dbReference type="Proteomes" id="UP001063782"/>
    </source>
</evidence>
<protein>
    <submittedName>
        <fullName evidence="7">Rne/Rng family ribonuclease</fullName>
    </submittedName>
</protein>
<dbReference type="Gene3D" id="3.40.1260.20">
    <property type="entry name" value="Ribonuclease E, catalytic domain"/>
    <property type="match status" value="1"/>
</dbReference>
<evidence type="ECO:0000256" key="1">
    <source>
        <dbReference type="ARBA" id="ARBA00001946"/>
    </source>
</evidence>
<keyword evidence="4" id="KW-0460">Magnesium</keyword>
<keyword evidence="5" id="KW-0694">RNA-binding</keyword>
<dbReference type="Proteomes" id="UP001063782">
    <property type="component" value="Chromosome"/>
</dbReference>
<dbReference type="RefSeq" id="WP_263077040.1">
    <property type="nucleotide sequence ID" value="NZ_CP089977.1"/>
</dbReference>
<evidence type="ECO:0000256" key="3">
    <source>
        <dbReference type="ARBA" id="ARBA00022801"/>
    </source>
</evidence>
<evidence type="ECO:0000256" key="5">
    <source>
        <dbReference type="ARBA" id="ARBA00022884"/>
    </source>
</evidence>
<dbReference type="CDD" id="cd04453">
    <property type="entry name" value="S1_RNase_E"/>
    <property type="match status" value="1"/>
</dbReference>
<sequence length="497" mass="55737">MQQIIINQSADECRLAVLTDGVVSRLSVEHACQRSLVDDIYLGTVVRVLPAMQAAFVDIGREKMGFLHADDLPVSTKTLSQLNGVPVTNNPLIEHRLRQGEQVLVQVVRDELGEKGVRLTANLAISTHLLVYRPDDVCQVKVSHKIRDKHRRQHLQASLSDWLTQEQMQGGLMARTLANDASDDDLQGHLGYLGQCQQQLTANLTAAKLAHQKTALLYQKPLSVRIIAEFVGAKTQTIIVDDGQLYHRLSEACQYLAPDLSHSIVHHTDDVPIFIAHQVEQAIQNALSRQVSLKSGGYLVIEETEAMVSIDVNTGSFVGHSSPSQLIYQTNLEAVDAIASQLILRNLGGIIVIDFIDMKEQEHRTNLYQRLQQALSSDSAKTQITQVKRPDLVVLTRERSTKSLLKQLCQPCKACQGMGWQKSPHTLGFEIMREILRLHRQHPKTSGFVVMVHESVLPWLSSDLKMVFDDLKNSINKQIEFRKNNQYRPNQFAVQPS</sequence>
<accession>A0ABY6F601</accession>